<feature type="chain" id="PRO_5018708815" evidence="1">
    <location>
        <begin position="20"/>
        <end position="83"/>
    </location>
</feature>
<reference evidence="2" key="1">
    <citation type="submission" date="2025-08" db="UniProtKB">
        <authorList>
            <consortium name="Ensembl"/>
        </authorList>
    </citation>
    <scope>IDENTIFICATION</scope>
</reference>
<feature type="signal peptide" evidence="1">
    <location>
        <begin position="1"/>
        <end position="19"/>
    </location>
</feature>
<evidence type="ECO:0000256" key="1">
    <source>
        <dbReference type="SAM" id="SignalP"/>
    </source>
</evidence>
<keyword evidence="1" id="KW-0732">Signal</keyword>
<dbReference type="Proteomes" id="UP000257200">
    <property type="component" value="Unplaced"/>
</dbReference>
<keyword evidence="3" id="KW-1185">Reference proteome</keyword>
<protein>
    <submittedName>
        <fullName evidence="2">Uncharacterized protein</fullName>
    </submittedName>
</protein>
<dbReference type="InParanoid" id="A0A3Q1FXA6"/>
<sequence length="83" mass="8745">THLLIHLFLLLALGFSVRCTNNGFSLKSPAALAPRSKVSLSLLALWPAAASSSLAMYVQAGIRFQNKPVSSTLNTSKSSSGLD</sequence>
<name>A0A3Q1FXA6_9TELE</name>
<reference evidence="2" key="2">
    <citation type="submission" date="2025-09" db="UniProtKB">
        <authorList>
            <consortium name="Ensembl"/>
        </authorList>
    </citation>
    <scope>IDENTIFICATION</scope>
</reference>
<dbReference type="Ensembl" id="ENSAPOT00000012308.1">
    <property type="protein sequence ID" value="ENSAPOP00000023021.1"/>
    <property type="gene ID" value="ENSAPOG00000004567.1"/>
</dbReference>
<accession>A0A3Q1FXA6</accession>
<organism evidence="2 3">
    <name type="scientific">Acanthochromis polyacanthus</name>
    <name type="common">spiny chromis</name>
    <dbReference type="NCBI Taxonomy" id="80966"/>
    <lineage>
        <taxon>Eukaryota</taxon>
        <taxon>Metazoa</taxon>
        <taxon>Chordata</taxon>
        <taxon>Craniata</taxon>
        <taxon>Vertebrata</taxon>
        <taxon>Euteleostomi</taxon>
        <taxon>Actinopterygii</taxon>
        <taxon>Neopterygii</taxon>
        <taxon>Teleostei</taxon>
        <taxon>Neoteleostei</taxon>
        <taxon>Acanthomorphata</taxon>
        <taxon>Ovalentaria</taxon>
        <taxon>Pomacentridae</taxon>
        <taxon>Acanthochromis</taxon>
    </lineage>
</organism>
<evidence type="ECO:0000313" key="3">
    <source>
        <dbReference type="Proteomes" id="UP000257200"/>
    </source>
</evidence>
<dbReference type="AlphaFoldDB" id="A0A3Q1FXA6"/>
<proteinExistence type="predicted"/>
<dbReference type="GeneTree" id="ENSGT01110000271011"/>
<evidence type="ECO:0000313" key="2">
    <source>
        <dbReference type="Ensembl" id="ENSAPOP00000023021.1"/>
    </source>
</evidence>